<sequence>MAASQQQSQPRYESFVELLNAPLPEDTYLYGDLDSQQQWPSSYSASHTAVRFDSGYSQAGGSLNVEDVTPTSNAPSPVYNTRARTRQAAAQETHPPASRKASVASASDSARRQDRNPRKPAIGRMAMCSTTSTKASPATESPSGDKRVRGSQGEKRQGGGRPQGSTNFSTADLDTLLKLVEKHMPYGMNGWKRVCDEYNEYALVNIRPKRDARALRQKYYRLVNSKKPTGDPDCPDEVRRAKRLEREIEERVHYGVINDDADDEVPGEWRDDDDEGPEDDTVEQPRDSEEGLSDPVMSNDSSEESETELPKPARKRARIEPELSESSSRRKSSVAQRHRQHARSLLQTLHEHFDPEACARREMDREAAAELYTQCLLSELRSVLELFEGVDVLISRETTVFHRKTCNADLCGGARIGVPKLIA</sequence>
<dbReference type="Proteomes" id="UP001144978">
    <property type="component" value="Unassembled WGS sequence"/>
</dbReference>
<evidence type="ECO:0000313" key="2">
    <source>
        <dbReference type="Proteomes" id="UP001144978"/>
    </source>
</evidence>
<evidence type="ECO:0000313" key="1">
    <source>
        <dbReference type="EMBL" id="KAJ2975528.1"/>
    </source>
</evidence>
<organism evidence="1 2">
    <name type="scientific">Trametes sanguinea</name>
    <dbReference type="NCBI Taxonomy" id="158606"/>
    <lineage>
        <taxon>Eukaryota</taxon>
        <taxon>Fungi</taxon>
        <taxon>Dikarya</taxon>
        <taxon>Basidiomycota</taxon>
        <taxon>Agaricomycotina</taxon>
        <taxon>Agaricomycetes</taxon>
        <taxon>Polyporales</taxon>
        <taxon>Polyporaceae</taxon>
        <taxon>Trametes</taxon>
    </lineage>
</organism>
<dbReference type="EMBL" id="JANSHE010004686">
    <property type="protein sequence ID" value="KAJ2975528.1"/>
    <property type="molecule type" value="Genomic_DNA"/>
</dbReference>
<keyword evidence="2" id="KW-1185">Reference proteome</keyword>
<proteinExistence type="predicted"/>
<accession>A0ACC1NAP9</accession>
<name>A0ACC1NAP9_9APHY</name>
<protein>
    <submittedName>
        <fullName evidence="1">Uncharacterized protein</fullName>
    </submittedName>
</protein>
<comment type="caution">
    <text evidence="1">The sequence shown here is derived from an EMBL/GenBank/DDBJ whole genome shotgun (WGS) entry which is preliminary data.</text>
</comment>
<reference evidence="1" key="1">
    <citation type="submission" date="2022-08" db="EMBL/GenBank/DDBJ databases">
        <title>Genome Sequence of Pycnoporus sanguineus.</title>
        <authorList>
            <person name="Buettner E."/>
        </authorList>
    </citation>
    <scope>NUCLEOTIDE SEQUENCE</scope>
    <source>
        <strain evidence="1">CG-C14</strain>
    </source>
</reference>
<gene>
    <name evidence="1" type="ORF">NUW54_g11718</name>
</gene>